<dbReference type="SUPFAM" id="SSF74653">
    <property type="entry name" value="TolA/TonB C-terminal domain"/>
    <property type="match status" value="2"/>
</dbReference>
<organism evidence="4 5">
    <name type="scientific">Salinimicrobium marinum</name>
    <dbReference type="NCBI Taxonomy" id="680283"/>
    <lineage>
        <taxon>Bacteria</taxon>
        <taxon>Pseudomonadati</taxon>
        <taxon>Bacteroidota</taxon>
        <taxon>Flavobacteriia</taxon>
        <taxon>Flavobacteriales</taxon>
        <taxon>Flavobacteriaceae</taxon>
        <taxon>Salinimicrobium</taxon>
    </lineage>
</organism>
<dbReference type="Pfam" id="PF05569">
    <property type="entry name" value="Peptidase_M56"/>
    <property type="match status" value="1"/>
</dbReference>
<dbReference type="InterPro" id="IPR037682">
    <property type="entry name" value="TonB_C"/>
</dbReference>
<evidence type="ECO:0000256" key="1">
    <source>
        <dbReference type="SAM" id="Phobius"/>
    </source>
</evidence>
<dbReference type="EMBL" id="BMXB01000011">
    <property type="protein sequence ID" value="GHA43095.1"/>
    <property type="molecule type" value="Genomic_DNA"/>
</dbReference>
<dbReference type="InterPro" id="IPR008756">
    <property type="entry name" value="Peptidase_M56"/>
</dbReference>
<dbReference type="RefSeq" id="WP_189605145.1">
    <property type="nucleotide sequence ID" value="NZ_BMXB01000011.1"/>
</dbReference>
<dbReference type="PANTHER" id="PTHR33446:SF2">
    <property type="entry name" value="PROTEIN TONB"/>
    <property type="match status" value="1"/>
</dbReference>
<sequence length="574" mass="65160">MAHYIIQVIFFQLLFLLVYDFLLKKETFFSYNRWYLLLTPVIALTLPLLEFETLGNMVPQESLMMLPEVYLGATSPTTEAFSTEHVSASGEGFKINWWMLAYGTGVFFSLILIVNKYRILNKLFKNKVVTNQKGIKIIEVPNSNLACTFFNTIFLGDQLKEEEIQQILSHEMIHVKQKHSADLLYFELLKILFWFNPLIYIYQTRISTLHEFIADAGVVKTVERKTYYQQLLNTAFSTENVSFINQFFNHSLIKKRIVMLQKSRSKTISKFKYLILVPLMLVMLMYVACSKETFDSTATDQLIEEANFSSTESNKDGDVPFAIIEEAPVFPGCESLTTNEERKTCMSEKITEFVGTNFDVNAAKPYAQPGVNRIYVQFRINKDGSVEEMGVRASSPQLEEEARKVVNKFPRMTPGKQDGKEAGVLYSLPIIFNVDEGHKAPPVTDSIKKNENPTGDIPFAVVDEVPVFPGCENLASNDARKECMTEKITAFVSENFDVSAAKPYARPGDNRIYVQLKINKDGVVEEMGIRASSPELEEEARKVLNQLPQMTPGKQNGQDTGVLYMLPITFNAGE</sequence>
<evidence type="ECO:0000313" key="4">
    <source>
        <dbReference type="EMBL" id="GHA43095.1"/>
    </source>
</evidence>
<evidence type="ECO:0008006" key="6">
    <source>
        <dbReference type="Google" id="ProtNLM"/>
    </source>
</evidence>
<feature type="domain" description="TonB C-terminal" evidence="2">
    <location>
        <begin position="512"/>
        <end position="571"/>
    </location>
</feature>
<evidence type="ECO:0000313" key="5">
    <source>
        <dbReference type="Proteomes" id="UP000610456"/>
    </source>
</evidence>
<feature type="transmembrane region" description="Helical" evidence="1">
    <location>
        <begin position="271"/>
        <end position="288"/>
    </location>
</feature>
<keyword evidence="1" id="KW-0472">Membrane</keyword>
<protein>
    <recommendedName>
        <fullName evidence="6">Signal transducer regulating beta-lactamase production, contains metallopeptidase domain</fullName>
    </recommendedName>
</protein>
<dbReference type="CDD" id="cd07341">
    <property type="entry name" value="M56_BlaR1_MecR1_like"/>
    <property type="match status" value="1"/>
</dbReference>
<dbReference type="GO" id="GO:0031992">
    <property type="term" value="F:energy transducer activity"/>
    <property type="evidence" value="ECO:0007669"/>
    <property type="project" value="TreeGrafter"/>
</dbReference>
<feature type="domain" description="Peptidase M56" evidence="3">
    <location>
        <begin position="156"/>
        <end position="260"/>
    </location>
</feature>
<feature type="domain" description="TonB C-terminal" evidence="2">
    <location>
        <begin position="374"/>
        <end position="433"/>
    </location>
</feature>
<keyword evidence="5" id="KW-1185">Reference proteome</keyword>
<dbReference type="AlphaFoldDB" id="A0A918W0L6"/>
<keyword evidence="1" id="KW-0812">Transmembrane</keyword>
<reference evidence="4" key="2">
    <citation type="submission" date="2020-09" db="EMBL/GenBank/DDBJ databases">
        <authorList>
            <person name="Sun Q."/>
            <person name="Kim S."/>
        </authorList>
    </citation>
    <scope>NUCLEOTIDE SEQUENCE</scope>
    <source>
        <strain evidence="4">KCTC 12719</strain>
    </source>
</reference>
<dbReference type="GO" id="GO:0055085">
    <property type="term" value="P:transmembrane transport"/>
    <property type="evidence" value="ECO:0007669"/>
    <property type="project" value="InterPro"/>
</dbReference>
<proteinExistence type="predicted"/>
<dbReference type="Gene3D" id="3.30.1150.10">
    <property type="match status" value="2"/>
</dbReference>
<accession>A0A918W0L6</accession>
<keyword evidence="1" id="KW-1133">Transmembrane helix</keyword>
<feature type="transmembrane region" description="Helical" evidence="1">
    <location>
        <begin position="34"/>
        <end position="51"/>
    </location>
</feature>
<feature type="transmembrane region" description="Helical" evidence="1">
    <location>
        <begin position="6"/>
        <end position="22"/>
    </location>
</feature>
<dbReference type="PANTHER" id="PTHR33446">
    <property type="entry name" value="PROTEIN TONB-RELATED"/>
    <property type="match status" value="1"/>
</dbReference>
<comment type="caution">
    <text evidence="4">The sequence shown here is derived from an EMBL/GenBank/DDBJ whole genome shotgun (WGS) entry which is preliminary data.</text>
</comment>
<reference evidence="4" key="1">
    <citation type="journal article" date="2014" name="Int. J. Syst. Evol. Microbiol.">
        <title>Complete genome sequence of Corynebacterium casei LMG S-19264T (=DSM 44701T), isolated from a smear-ripened cheese.</title>
        <authorList>
            <consortium name="US DOE Joint Genome Institute (JGI-PGF)"/>
            <person name="Walter F."/>
            <person name="Albersmeier A."/>
            <person name="Kalinowski J."/>
            <person name="Ruckert C."/>
        </authorList>
    </citation>
    <scope>NUCLEOTIDE SEQUENCE</scope>
    <source>
        <strain evidence="4">KCTC 12719</strain>
    </source>
</reference>
<evidence type="ECO:0000259" key="3">
    <source>
        <dbReference type="Pfam" id="PF05569"/>
    </source>
</evidence>
<dbReference type="Proteomes" id="UP000610456">
    <property type="component" value="Unassembled WGS sequence"/>
</dbReference>
<evidence type="ECO:0000259" key="2">
    <source>
        <dbReference type="Pfam" id="PF03544"/>
    </source>
</evidence>
<dbReference type="GO" id="GO:0098797">
    <property type="term" value="C:plasma membrane protein complex"/>
    <property type="evidence" value="ECO:0007669"/>
    <property type="project" value="TreeGrafter"/>
</dbReference>
<dbReference type="Pfam" id="PF03544">
    <property type="entry name" value="TonB_C"/>
    <property type="match status" value="2"/>
</dbReference>
<feature type="transmembrane region" description="Helical" evidence="1">
    <location>
        <begin position="95"/>
        <end position="115"/>
    </location>
</feature>
<dbReference type="InterPro" id="IPR051045">
    <property type="entry name" value="TonB-dependent_transducer"/>
</dbReference>
<name>A0A918W0L6_9FLAO</name>
<gene>
    <name evidence="4" type="ORF">GCM10007103_25400</name>
</gene>